<dbReference type="KEGG" id="soa:G3M56_010105"/>
<evidence type="ECO:0000259" key="2">
    <source>
        <dbReference type="Pfam" id="PF01326"/>
    </source>
</evidence>
<dbReference type="GO" id="GO:0005524">
    <property type="term" value="F:ATP binding"/>
    <property type="evidence" value="ECO:0007669"/>
    <property type="project" value="InterPro"/>
</dbReference>
<dbReference type="InterPro" id="IPR002192">
    <property type="entry name" value="PPDK_AMP/ATP-bd"/>
</dbReference>
<dbReference type="PANTHER" id="PTHR43615">
    <property type="entry name" value="PHOSPHOENOLPYRUVATE SYNTHASE-RELATED"/>
    <property type="match status" value="1"/>
</dbReference>
<dbReference type="SUPFAM" id="SSF52009">
    <property type="entry name" value="Phosphohistidine domain"/>
    <property type="match status" value="1"/>
</dbReference>
<name>A0A6B3LB42_9BACT</name>
<protein>
    <submittedName>
        <fullName evidence="3">Uncharacterized protein</fullName>
    </submittedName>
</protein>
<evidence type="ECO:0000259" key="1">
    <source>
        <dbReference type="Pfam" id="PF00391"/>
    </source>
</evidence>
<dbReference type="GO" id="GO:0016301">
    <property type="term" value="F:kinase activity"/>
    <property type="evidence" value="ECO:0007669"/>
    <property type="project" value="InterPro"/>
</dbReference>
<dbReference type="Gene3D" id="3.30.470.20">
    <property type="entry name" value="ATP-grasp fold, B domain"/>
    <property type="match status" value="2"/>
</dbReference>
<feature type="domain" description="PEP-utilising enzyme mobile" evidence="1">
    <location>
        <begin position="735"/>
        <end position="805"/>
    </location>
</feature>
<feature type="domain" description="Pyruvate phosphate dikinase AMP/ATP-binding" evidence="2">
    <location>
        <begin position="188"/>
        <end position="239"/>
    </location>
</feature>
<evidence type="ECO:0000313" key="3">
    <source>
        <dbReference type="EMBL" id="QQL44245.1"/>
    </source>
</evidence>
<dbReference type="Gene3D" id="3.30.1490.20">
    <property type="entry name" value="ATP-grasp fold, A domain"/>
    <property type="match status" value="2"/>
</dbReference>
<dbReference type="Pfam" id="PF00391">
    <property type="entry name" value="PEP-utilizers"/>
    <property type="match status" value="1"/>
</dbReference>
<reference evidence="3 4" key="1">
    <citation type="submission" date="2020-12" db="EMBL/GenBank/DDBJ databases">
        <title>Sulforoseuscoccus oceanibium gen. nov., sp. nov., a representative of the phylum Verrucomicrobia with special cytoplasmic membrane, and proposal of Sulforoseuscoccusaceae fam. nov.</title>
        <authorList>
            <person name="Xi F."/>
        </authorList>
    </citation>
    <scope>NUCLEOTIDE SEQUENCE [LARGE SCALE GENOMIC DNA]</scope>
    <source>
        <strain evidence="3 4">T37</strain>
    </source>
</reference>
<dbReference type="AlphaFoldDB" id="A0A6B3LB42"/>
<dbReference type="EMBL" id="CP066776">
    <property type="protein sequence ID" value="QQL44245.1"/>
    <property type="molecule type" value="Genomic_DNA"/>
</dbReference>
<proteinExistence type="predicted"/>
<evidence type="ECO:0000313" key="4">
    <source>
        <dbReference type="Proteomes" id="UP000475117"/>
    </source>
</evidence>
<dbReference type="RefSeq" id="WP_164362340.1">
    <property type="nucleotide sequence ID" value="NZ_CP066776.1"/>
</dbReference>
<dbReference type="Proteomes" id="UP000475117">
    <property type="component" value="Chromosome"/>
</dbReference>
<accession>A0A6B3LB42</accession>
<organism evidence="3 4">
    <name type="scientific">Sulfuriroseicoccus oceanibius</name>
    <dbReference type="NCBI Taxonomy" id="2707525"/>
    <lineage>
        <taxon>Bacteria</taxon>
        <taxon>Pseudomonadati</taxon>
        <taxon>Verrucomicrobiota</taxon>
        <taxon>Verrucomicrobiia</taxon>
        <taxon>Verrucomicrobiales</taxon>
        <taxon>Verrucomicrobiaceae</taxon>
        <taxon>Sulfuriroseicoccus</taxon>
    </lineage>
</organism>
<gene>
    <name evidence="3" type="ORF">G3M56_010105</name>
</gene>
<dbReference type="InterPro" id="IPR008279">
    <property type="entry name" value="PEP-util_enz_mobile_dom"/>
</dbReference>
<dbReference type="InterPro" id="IPR013815">
    <property type="entry name" value="ATP_grasp_subdomain_1"/>
</dbReference>
<feature type="domain" description="Pyruvate phosphate dikinase AMP/ATP-binding" evidence="2">
    <location>
        <begin position="51"/>
        <end position="179"/>
    </location>
</feature>
<dbReference type="PANTHER" id="PTHR43615:SF1">
    <property type="entry name" value="PPDK_N DOMAIN-CONTAINING PROTEIN"/>
    <property type="match status" value="1"/>
</dbReference>
<dbReference type="InterPro" id="IPR036637">
    <property type="entry name" value="Phosphohistidine_dom_sf"/>
</dbReference>
<dbReference type="Pfam" id="PF01326">
    <property type="entry name" value="PPDK_N"/>
    <property type="match status" value="2"/>
</dbReference>
<sequence length="817" mass="88930">MSIIPFSHELATDPAVVGGKSAALARLTAAGLPVPAGFSVPNDDAPTTAELQHAVDSLGGSLFAVRSSATEEDGANHSFAGQFDSFLELSADQVAKHVEKVRASASAPAIQQYAKEHALPAPSVPAVLVQRMIPAEFAGVAFSADPVSGRRSVVVISAVTGTGEKLVSGDVDGETWTCDHGGHILSQPEKPELSAAQAGRVARLAIACAEYFEHPQDIEWAIVGDDVFLLQSRPITTLGALPDPDEPLTIWDNSNIAESYSGLTLPLTFSFARRAYEHVYREFCKILSVPESRIEAHDDVFPKMLGQFRGQVYYNLVSWYRVLAMLPGYQVNRRFMEQMMGVKEPLPDEISERIAAEMKSSKAADTIALSRTLAALVWRRIRLGGTIDRFNHRLEAALREETPVAEMTGPQLVAHYRDLERQLLKQWDAPLINDFFAMIIHGVLRATAIKWLGDESHANELVSGCRDIVSAEPPRRIAEMATIARTNHALAKTLADPDIPAATRLNALRQNHQLGELFTSYLDKFGDRCLGELKLESPTVADDPAALLQSIGAMALRPPAPADAAPPESTDEQTFKQIRSPLKRWMFRRIVNEARDRVQDRENLRFERTRLFGRVRKIAKALGRHLATDGLLDSADDAFHLDLATLLGVYEGTHEASQLRDSVEASKQCFARHAAAPPPPDRFTTRGAMHRHADVQESAPAAACDGDALQGLGACRGVVRGKVRVVIDPTDARLEPGEILVARQTDPGWVVLFPSASGLLVERGSLLSHSAIVARELNLPCVVSLSHITRTLQTGDEVEMDGSTGSVRILTQANSPS</sequence>
<dbReference type="InterPro" id="IPR051549">
    <property type="entry name" value="PEP_Utilizing_Enz"/>
</dbReference>
<dbReference type="SUPFAM" id="SSF56059">
    <property type="entry name" value="Glutathione synthetase ATP-binding domain-like"/>
    <property type="match status" value="1"/>
</dbReference>
<dbReference type="Gene3D" id="3.50.30.10">
    <property type="entry name" value="Phosphohistidine domain"/>
    <property type="match status" value="1"/>
</dbReference>
<keyword evidence="4" id="KW-1185">Reference proteome</keyword>